<dbReference type="Proteomes" id="UP001595885">
    <property type="component" value="Unassembled WGS sequence"/>
</dbReference>
<protein>
    <submittedName>
        <fullName evidence="3">Bleomycin resistance protein</fullName>
    </submittedName>
</protein>
<dbReference type="Pfam" id="PF00903">
    <property type="entry name" value="Glyoxalase"/>
    <property type="match status" value="1"/>
</dbReference>
<feature type="domain" description="Glyoxalase/fosfomycin resistance/dioxygenase" evidence="2">
    <location>
        <begin position="13"/>
        <end position="112"/>
    </location>
</feature>
<organism evidence="3 4">
    <name type="scientific">Flavobacterium ponti</name>
    <dbReference type="NCBI Taxonomy" id="665133"/>
    <lineage>
        <taxon>Bacteria</taxon>
        <taxon>Pseudomonadati</taxon>
        <taxon>Bacteroidota</taxon>
        <taxon>Flavobacteriia</taxon>
        <taxon>Flavobacteriales</taxon>
        <taxon>Flavobacteriaceae</taxon>
        <taxon>Flavobacterium</taxon>
    </lineage>
</organism>
<dbReference type="InterPro" id="IPR029068">
    <property type="entry name" value="Glyas_Bleomycin-R_OHBP_Dase"/>
</dbReference>
<proteinExistence type="predicted"/>
<dbReference type="EMBL" id="JBHSGW010000001">
    <property type="protein sequence ID" value="MFC4738747.1"/>
    <property type="molecule type" value="Genomic_DNA"/>
</dbReference>
<dbReference type="InterPro" id="IPR000335">
    <property type="entry name" value="Bleomycin-R"/>
</dbReference>
<dbReference type="CDD" id="cd08349">
    <property type="entry name" value="BLMA_like"/>
    <property type="match status" value="1"/>
</dbReference>
<accession>A0ABV9NZH1</accession>
<keyword evidence="4" id="KW-1185">Reference proteome</keyword>
<evidence type="ECO:0000313" key="4">
    <source>
        <dbReference type="Proteomes" id="UP001595885"/>
    </source>
</evidence>
<dbReference type="RefSeq" id="WP_379737914.1">
    <property type="nucleotide sequence ID" value="NZ_JBHSGW010000001.1"/>
</dbReference>
<dbReference type="SUPFAM" id="SSF54593">
    <property type="entry name" value="Glyoxalase/Bleomycin resistance protein/Dihydroxybiphenyl dioxygenase"/>
    <property type="match status" value="1"/>
</dbReference>
<reference evidence="4" key="1">
    <citation type="journal article" date="2019" name="Int. J. Syst. Evol. Microbiol.">
        <title>The Global Catalogue of Microorganisms (GCM) 10K type strain sequencing project: providing services to taxonomists for standard genome sequencing and annotation.</title>
        <authorList>
            <consortium name="The Broad Institute Genomics Platform"/>
            <consortium name="The Broad Institute Genome Sequencing Center for Infectious Disease"/>
            <person name="Wu L."/>
            <person name="Ma J."/>
        </authorList>
    </citation>
    <scope>NUCLEOTIDE SEQUENCE [LARGE SCALE GENOMIC DNA]</scope>
    <source>
        <strain evidence="4">CCUG 50349</strain>
    </source>
</reference>
<dbReference type="Gene3D" id="3.10.180.10">
    <property type="entry name" value="2,3-Dihydroxybiphenyl 1,2-Dioxygenase, domain 1"/>
    <property type="match status" value="1"/>
</dbReference>
<comment type="caution">
    <text evidence="3">The sequence shown here is derived from an EMBL/GenBank/DDBJ whole genome shotgun (WGS) entry which is preliminary data.</text>
</comment>
<keyword evidence="1" id="KW-0046">Antibiotic resistance</keyword>
<sequence length="117" mass="13723">MITTVIPKLPFIDKQKTLNFYINQLGFSFLSDYGDYLLLSCDNVEIHFFSYPTFLPEKSDFMIYLRINSEIEKYYQKLQDLEVKIHPNGALETKPWNQKEFAIIDPNGTLLTFGQTI</sequence>
<dbReference type="InterPro" id="IPR004360">
    <property type="entry name" value="Glyas_Fos-R_dOase_dom"/>
</dbReference>
<evidence type="ECO:0000256" key="1">
    <source>
        <dbReference type="ARBA" id="ARBA00023251"/>
    </source>
</evidence>
<evidence type="ECO:0000259" key="2">
    <source>
        <dbReference type="Pfam" id="PF00903"/>
    </source>
</evidence>
<name>A0ABV9NZH1_9FLAO</name>
<evidence type="ECO:0000313" key="3">
    <source>
        <dbReference type="EMBL" id="MFC4738747.1"/>
    </source>
</evidence>
<gene>
    <name evidence="3" type="ORF">ACFO3U_01940</name>
</gene>